<reference evidence="3" key="1">
    <citation type="submission" date="2023-04" db="EMBL/GenBank/DDBJ databases">
        <authorList>
            <person name="Vijverberg K."/>
            <person name="Xiong W."/>
            <person name="Schranz E."/>
        </authorList>
    </citation>
    <scope>NUCLEOTIDE SEQUENCE</scope>
</reference>
<feature type="transmembrane region" description="Helical" evidence="2">
    <location>
        <begin position="191"/>
        <end position="210"/>
    </location>
</feature>
<evidence type="ECO:0000313" key="4">
    <source>
        <dbReference type="Proteomes" id="UP001177003"/>
    </source>
</evidence>
<gene>
    <name evidence="3" type="ORF">LSALG_LOCUS31095</name>
</gene>
<protein>
    <submittedName>
        <fullName evidence="3">Uncharacterized protein</fullName>
    </submittedName>
</protein>
<sequence>MEAIVLYVATNHGRAHHSGVSWPSIKDFIIEQRFELQININFVYVYLEIKVVMEHRPPIDEDFLVDLESGTIEERIPNPQSDENLARNDFISTRLCDQLNVDPLNVKVAIDSKIEGDSTMKKMGKEKRKKSCSSAKKPPKPPRPPRGFSLDAADQKLIKELAELAMMKRARIERMKALKHKKALKASSSSSISGSLFAMIFTIIFFLMIFHQGMSCQNSSVTSQGSPQTAQTNENGLVFTQEQLNPSASDSILPDSKSSSFFQKIPGSAKIMFFMAPKKVQHGLLPVYVLWKKTLMPSSSSKISKKLVRFHLPKGFFCIWTNWYKEVCGS</sequence>
<feature type="region of interest" description="Disordered" evidence="1">
    <location>
        <begin position="117"/>
        <end position="150"/>
    </location>
</feature>
<proteinExistence type="predicted"/>
<keyword evidence="2" id="KW-1133">Transmembrane helix</keyword>
<dbReference type="Proteomes" id="UP001177003">
    <property type="component" value="Chromosome 6"/>
</dbReference>
<evidence type="ECO:0000256" key="2">
    <source>
        <dbReference type="SAM" id="Phobius"/>
    </source>
</evidence>
<accession>A0AA35ZG59</accession>
<evidence type="ECO:0000313" key="3">
    <source>
        <dbReference type="EMBL" id="CAI9291990.1"/>
    </source>
</evidence>
<dbReference type="AlphaFoldDB" id="A0AA35ZG59"/>
<name>A0AA35ZG59_LACSI</name>
<feature type="compositionally biased region" description="Basic residues" evidence="1">
    <location>
        <begin position="122"/>
        <end position="131"/>
    </location>
</feature>
<keyword evidence="4" id="KW-1185">Reference proteome</keyword>
<dbReference type="EMBL" id="OX465082">
    <property type="protein sequence ID" value="CAI9291990.1"/>
    <property type="molecule type" value="Genomic_DNA"/>
</dbReference>
<dbReference type="PANTHER" id="PTHR34188:SF23">
    <property type="entry name" value="TRANSMEMBRANE PROTEIN"/>
    <property type="match status" value="1"/>
</dbReference>
<dbReference type="PANTHER" id="PTHR34188">
    <property type="entry name" value="OS01G0299500 PROTEIN"/>
    <property type="match status" value="1"/>
</dbReference>
<keyword evidence="2" id="KW-0812">Transmembrane</keyword>
<evidence type="ECO:0000256" key="1">
    <source>
        <dbReference type="SAM" id="MobiDB-lite"/>
    </source>
</evidence>
<organism evidence="3 4">
    <name type="scientific">Lactuca saligna</name>
    <name type="common">Willowleaf lettuce</name>
    <dbReference type="NCBI Taxonomy" id="75948"/>
    <lineage>
        <taxon>Eukaryota</taxon>
        <taxon>Viridiplantae</taxon>
        <taxon>Streptophyta</taxon>
        <taxon>Embryophyta</taxon>
        <taxon>Tracheophyta</taxon>
        <taxon>Spermatophyta</taxon>
        <taxon>Magnoliopsida</taxon>
        <taxon>eudicotyledons</taxon>
        <taxon>Gunneridae</taxon>
        <taxon>Pentapetalae</taxon>
        <taxon>asterids</taxon>
        <taxon>campanulids</taxon>
        <taxon>Asterales</taxon>
        <taxon>Asteraceae</taxon>
        <taxon>Cichorioideae</taxon>
        <taxon>Cichorieae</taxon>
        <taxon>Lactucinae</taxon>
        <taxon>Lactuca</taxon>
    </lineage>
</organism>
<keyword evidence="2" id="KW-0472">Membrane</keyword>